<accession>G0U431</accession>
<dbReference type="AlphaFoldDB" id="G0U431"/>
<evidence type="ECO:0000256" key="1">
    <source>
        <dbReference type="SAM" id="Phobius"/>
    </source>
</evidence>
<reference evidence="3" key="1">
    <citation type="journal article" date="2012" name="Proc. Natl. Acad. Sci. U.S.A.">
        <title>Antigenic diversity is generated by distinct evolutionary mechanisms in African trypanosome species.</title>
        <authorList>
            <person name="Jackson A.P."/>
            <person name="Berry A."/>
            <person name="Aslett M."/>
            <person name="Allison H.C."/>
            <person name="Burton P."/>
            <person name="Vavrova-Anderson J."/>
            <person name="Brown R."/>
            <person name="Browne H."/>
            <person name="Corton N."/>
            <person name="Hauser H."/>
            <person name="Gamble J."/>
            <person name="Gilderthorp R."/>
            <person name="Marcello L."/>
            <person name="McQuillan J."/>
            <person name="Otto T.D."/>
            <person name="Quail M.A."/>
            <person name="Sanders M.J."/>
            <person name="van Tonder A."/>
            <person name="Ginger M.L."/>
            <person name="Field M.C."/>
            <person name="Barry J.D."/>
            <person name="Hertz-Fowler C."/>
            <person name="Berriman M."/>
        </authorList>
    </citation>
    <scope>NUCLEOTIDE SEQUENCE</scope>
    <source>
        <strain evidence="3">Y486</strain>
    </source>
</reference>
<feature type="signal peptide" evidence="2">
    <location>
        <begin position="1"/>
        <end position="20"/>
    </location>
</feature>
<dbReference type="VEuPathDB" id="TriTrypDB:TvY486_1012360"/>
<keyword evidence="2" id="KW-0732">Signal</keyword>
<protein>
    <submittedName>
        <fullName evidence="3">Uncharacterized protein</fullName>
    </submittedName>
</protein>
<evidence type="ECO:0000313" key="3">
    <source>
        <dbReference type="EMBL" id="CCC52193.1"/>
    </source>
</evidence>
<keyword evidence="1" id="KW-0812">Transmembrane</keyword>
<evidence type="ECO:0000256" key="2">
    <source>
        <dbReference type="SAM" id="SignalP"/>
    </source>
</evidence>
<organism evidence="3">
    <name type="scientific">Trypanosoma vivax (strain Y486)</name>
    <dbReference type="NCBI Taxonomy" id="1055687"/>
    <lineage>
        <taxon>Eukaryota</taxon>
        <taxon>Discoba</taxon>
        <taxon>Euglenozoa</taxon>
        <taxon>Kinetoplastea</taxon>
        <taxon>Metakinetoplastina</taxon>
        <taxon>Trypanosomatida</taxon>
        <taxon>Trypanosomatidae</taxon>
        <taxon>Trypanosoma</taxon>
        <taxon>Duttonella</taxon>
    </lineage>
</organism>
<gene>
    <name evidence="3" type="ORF">TVY486_1012360</name>
</gene>
<feature type="transmembrane region" description="Helical" evidence="1">
    <location>
        <begin position="61"/>
        <end position="79"/>
    </location>
</feature>
<dbReference type="EMBL" id="HE573026">
    <property type="protein sequence ID" value="CCC52193.1"/>
    <property type="molecule type" value="Genomic_DNA"/>
</dbReference>
<name>G0U431_TRYVY</name>
<keyword evidence="1" id="KW-0472">Membrane</keyword>
<proteinExistence type="predicted"/>
<feature type="chain" id="PRO_5003410284" evidence="2">
    <location>
        <begin position="21"/>
        <end position="120"/>
    </location>
</feature>
<sequence>MLLLLLILLLLILLLFKRHAQHSLVAYFLSTLVLHSNLLGGALKGWSCKNDDLANLCLRNLYFIFFLSFFLFLFIVAHVNTGNGTLQNCESGNSPQTLLLQVIIVLCYSLGDTKQNKKFF</sequence>
<keyword evidence="1" id="KW-1133">Transmembrane helix</keyword>